<evidence type="ECO:0000313" key="2">
    <source>
        <dbReference type="Proteomes" id="UP000225706"/>
    </source>
</evidence>
<name>A0A2B4SCH3_STYPI</name>
<dbReference type="OrthoDB" id="5986131at2759"/>
<keyword evidence="2" id="KW-1185">Reference proteome</keyword>
<accession>A0A2B4SCH3</accession>
<evidence type="ECO:0008006" key="3">
    <source>
        <dbReference type="Google" id="ProtNLM"/>
    </source>
</evidence>
<dbReference type="Proteomes" id="UP000225706">
    <property type="component" value="Unassembled WGS sequence"/>
</dbReference>
<protein>
    <recommendedName>
        <fullName evidence="3">Reverse transcriptase domain-containing protein</fullName>
    </recommendedName>
</protein>
<comment type="caution">
    <text evidence="1">The sequence shown here is derived from an EMBL/GenBank/DDBJ whole genome shotgun (WGS) entry which is preliminary data.</text>
</comment>
<organism evidence="1 2">
    <name type="scientific">Stylophora pistillata</name>
    <name type="common">Smooth cauliflower coral</name>
    <dbReference type="NCBI Taxonomy" id="50429"/>
    <lineage>
        <taxon>Eukaryota</taxon>
        <taxon>Metazoa</taxon>
        <taxon>Cnidaria</taxon>
        <taxon>Anthozoa</taxon>
        <taxon>Hexacorallia</taxon>
        <taxon>Scleractinia</taxon>
        <taxon>Astrocoeniina</taxon>
        <taxon>Pocilloporidae</taxon>
        <taxon>Stylophora</taxon>
    </lineage>
</organism>
<reference evidence="2" key="1">
    <citation type="journal article" date="2017" name="bioRxiv">
        <title>Comparative analysis of the genomes of Stylophora pistillata and Acropora digitifera provides evidence for extensive differences between species of corals.</title>
        <authorList>
            <person name="Voolstra C.R."/>
            <person name="Li Y."/>
            <person name="Liew Y.J."/>
            <person name="Baumgarten S."/>
            <person name="Zoccola D."/>
            <person name="Flot J.-F."/>
            <person name="Tambutte S."/>
            <person name="Allemand D."/>
            <person name="Aranda M."/>
        </authorList>
    </citation>
    <scope>NUCLEOTIDE SEQUENCE [LARGE SCALE GENOMIC DNA]</scope>
</reference>
<sequence>MNKDLLECKRNAQALVVSNDAPRNRNGRKKGYIQVMTELWETKGYTHLALKSQNLRDQAARLEKIDTNNAASILIMSTGERPGPNKAKVFANLVMRGQINVALRYLSDNNGGGVLPLNDDVMRQLKEKHPDAQEAHLGSLLFGPIEDIPDTMFPENDGEMLRDPALRTWGSGGPSGVDANGFRRLLACKSFKESGTDLCNAVAALARRLCTEYVDPLSIEALPSNRLIPLDKGEGAVRPIGVGEVLRRIIDKCVIRVTKSDVIHARGSLQVCAGLKSGNEAAINAMRSIFEADETDAVLLIDASNVFNALNRSAALHNTRILCPTIATYTINTYRQPARLFVIGGQELRSAEGTTQGDRIDMSLYAISLQPRITRLQLSSETKQGWCADDATGSGSVDDVKKWWDDLSESGPALGYFPSANKCWLITKPEKEDAARKIFVDTKINITSEGYRHLGAVIGSRAFLEECVGEKVEDWVRQVSKLAEFAISQPQASYAAFMFGLRHRWT</sequence>
<evidence type="ECO:0000313" key="1">
    <source>
        <dbReference type="EMBL" id="PFX27076.1"/>
    </source>
</evidence>
<proteinExistence type="predicted"/>
<dbReference type="AlphaFoldDB" id="A0A2B4SCH3"/>
<dbReference type="EMBL" id="LSMT01000111">
    <property type="protein sequence ID" value="PFX27076.1"/>
    <property type="molecule type" value="Genomic_DNA"/>
</dbReference>
<gene>
    <name evidence="1" type="ORF">AWC38_SpisGene8223</name>
</gene>